<dbReference type="GO" id="GO:0005840">
    <property type="term" value="C:ribosome"/>
    <property type="evidence" value="ECO:0007669"/>
    <property type="project" value="UniProtKB-KW"/>
</dbReference>
<dbReference type="NCBIfam" id="NF001109">
    <property type="entry name" value="PRK00136.1"/>
    <property type="match status" value="1"/>
</dbReference>
<dbReference type="GO" id="GO:0006412">
    <property type="term" value="P:translation"/>
    <property type="evidence" value="ECO:0007669"/>
    <property type="project" value="UniProtKB-UniRule"/>
</dbReference>
<dbReference type="Gene3D" id="3.30.1370.30">
    <property type="match status" value="1"/>
</dbReference>
<dbReference type="GO" id="GO:0009507">
    <property type="term" value="C:chloroplast"/>
    <property type="evidence" value="ECO:0007669"/>
    <property type="project" value="UniProtKB-SubCell"/>
</dbReference>
<dbReference type="GO" id="GO:0003735">
    <property type="term" value="F:structural constituent of ribosome"/>
    <property type="evidence" value="ECO:0007669"/>
    <property type="project" value="InterPro"/>
</dbReference>
<evidence type="ECO:0000256" key="3">
    <source>
        <dbReference type="ARBA" id="ARBA00023274"/>
    </source>
</evidence>
<protein>
    <recommendedName>
        <fullName evidence="4">Small ribosomal subunit protein uS8c</fullName>
    </recommendedName>
</protein>
<dbReference type="InterPro" id="IPR035987">
    <property type="entry name" value="Ribosomal_uS8_sf"/>
</dbReference>
<dbReference type="InterPro" id="IPR047863">
    <property type="entry name" value="Ribosomal_uS8_CS"/>
</dbReference>
<name>A0A6B9VXB6_9CHLO</name>
<dbReference type="GO" id="GO:1990904">
    <property type="term" value="C:ribonucleoprotein complex"/>
    <property type="evidence" value="ECO:0007669"/>
    <property type="project" value="UniProtKB-KW"/>
</dbReference>
<geneLocation type="chloroplast" evidence="6"/>
<dbReference type="Pfam" id="PF00410">
    <property type="entry name" value="Ribosomal_S8"/>
    <property type="match status" value="1"/>
</dbReference>
<keyword evidence="3 4" id="KW-0687">Ribonucleoprotein</keyword>
<keyword evidence="2 4" id="KW-0689">Ribosomal protein</keyword>
<comment type="subcellular location">
    <subcellularLocation>
        <location evidence="4">Plastid</location>
        <location evidence="4">Chloroplast</location>
    </subcellularLocation>
</comment>
<gene>
    <name evidence="4 6" type="primary">rps8</name>
</gene>
<keyword evidence="4" id="KW-0699">rRNA-binding</keyword>
<dbReference type="EMBL" id="MH745228">
    <property type="protein sequence ID" value="QHQ73311.1"/>
    <property type="molecule type" value="Genomic_DNA"/>
</dbReference>
<evidence type="ECO:0000256" key="2">
    <source>
        <dbReference type="ARBA" id="ARBA00022980"/>
    </source>
</evidence>
<sequence length="127" mass="14204">MRDSISNLFTSIRNASLVRCQTVTVPKIKINQKIGKVLLRQGLLNKIENSSEKNCLIFTLKYKKDQPLITQIHPLSRPGCRVYVPSHQIPEFCGKLGIILISTSRGILTDREARKLSIGGELLGFVS</sequence>
<keyword evidence="4" id="KW-0694">RNA-binding</keyword>
<dbReference type="Gene3D" id="3.30.1490.10">
    <property type="match status" value="1"/>
</dbReference>
<dbReference type="SUPFAM" id="SSF56047">
    <property type="entry name" value="Ribosomal protein S8"/>
    <property type="match status" value="1"/>
</dbReference>
<keyword evidence="6" id="KW-0150">Chloroplast</keyword>
<dbReference type="AlphaFoldDB" id="A0A6B9VXB6"/>
<dbReference type="HAMAP" id="MF_01302_B">
    <property type="entry name" value="Ribosomal_uS8_B"/>
    <property type="match status" value="1"/>
</dbReference>
<proteinExistence type="inferred from homology"/>
<evidence type="ECO:0000256" key="5">
    <source>
        <dbReference type="RuleBase" id="RU003660"/>
    </source>
</evidence>
<dbReference type="RefSeq" id="YP_009729399.1">
    <property type="nucleotide sequence ID" value="NC_045914.1"/>
</dbReference>
<dbReference type="InterPro" id="IPR000630">
    <property type="entry name" value="Ribosomal_uS8"/>
</dbReference>
<comment type="function">
    <text evidence="4">One of the primary rRNA binding proteins, it binds directly to 16S rRNA central domain where it helps coordinate assembly of the platform of the 30S subunit.</text>
</comment>
<keyword evidence="6" id="KW-0934">Plastid</keyword>
<reference evidence="6" key="1">
    <citation type="journal article" date="2019" name="BMC Genomics">
        <title>Promising prospects of nanopore sequencing for algal hologenomics and structural variation discovery.</title>
        <authorList>
            <person name="Sauvage T."/>
            <person name="Schmidt W.E."/>
            <person name="Yoon H.S."/>
            <person name="Paul V.J."/>
            <person name="Fredericq S."/>
        </authorList>
    </citation>
    <scope>NUCLEOTIDE SEQUENCE</scope>
</reference>
<dbReference type="PANTHER" id="PTHR11758">
    <property type="entry name" value="40S RIBOSOMAL PROTEIN S15A"/>
    <property type="match status" value="1"/>
</dbReference>
<dbReference type="FunFam" id="3.30.1490.10:FF:000001">
    <property type="entry name" value="30S ribosomal protein S8"/>
    <property type="match status" value="1"/>
</dbReference>
<evidence type="ECO:0000313" key="6">
    <source>
        <dbReference type="EMBL" id="QHQ73311.1"/>
    </source>
</evidence>
<dbReference type="GeneID" id="44139406"/>
<organism evidence="6">
    <name type="scientific">Caulerpa ashmeadii</name>
    <dbReference type="NCBI Taxonomy" id="177078"/>
    <lineage>
        <taxon>Eukaryota</taxon>
        <taxon>Viridiplantae</taxon>
        <taxon>Chlorophyta</taxon>
        <taxon>core chlorophytes</taxon>
        <taxon>Ulvophyceae</taxon>
        <taxon>TCBD clade</taxon>
        <taxon>Bryopsidales</taxon>
        <taxon>Halimedineae</taxon>
        <taxon>Caulerpaceae</taxon>
        <taxon>Caulerpa</taxon>
    </lineage>
</organism>
<dbReference type="GO" id="GO:0019843">
    <property type="term" value="F:rRNA binding"/>
    <property type="evidence" value="ECO:0007669"/>
    <property type="project" value="UniProtKB-UniRule"/>
</dbReference>
<comment type="subunit">
    <text evidence="4">Part of the 30S ribosomal subunit.</text>
</comment>
<evidence type="ECO:0000256" key="1">
    <source>
        <dbReference type="ARBA" id="ARBA00006471"/>
    </source>
</evidence>
<comment type="similarity">
    <text evidence="1 4 5">Belongs to the universal ribosomal protein uS8 family.</text>
</comment>
<accession>A0A6B9VXB6</accession>
<evidence type="ECO:0000256" key="4">
    <source>
        <dbReference type="HAMAP-Rule" id="MF_01302"/>
    </source>
</evidence>
<dbReference type="PROSITE" id="PS00053">
    <property type="entry name" value="RIBOSOMAL_S8"/>
    <property type="match status" value="1"/>
</dbReference>